<dbReference type="EMBL" id="UINC01214395">
    <property type="protein sequence ID" value="SVE39608.1"/>
    <property type="molecule type" value="Genomic_DNA"/>
</dbReference>
<proteinExistence type="predicted"/>
<evidence type="ECO:0000313" key="2">
    <source>
        <dbReference type="EMBL" id="SVE39608.1"/>
    </source>
</evidence>
<protein>
    <submittedName>
        <fullName evidence="2">Uncharacterized protein</fullName>
    </submittedName>
</protein>
<accession>A0A383D6Y5</accession>
<sequence>VRTKNFNWQFLPVYLFFFFLFAPSVNAVGITQDSSLPNVKVDPPINTGLHVFMSQDAREASDVTLTIEKAPSSETHLDWRDTDWKDPFSREGTTKVLPNSEVLVQSGSSKSNSNADSEMKLEMKAPLKMPSSTSIITSDSFDDLEDPFASKTAAPEMADPFEGYNRFMFDFNEGFYDNIMEPVVRGYRDVVHEDIRKAIGNIFGNAMAPLKLVSSFLQGDV</sequence>
<gene>
    <name evidence="2" type="ORF">METZ01_LOCUS492462</name>
</gene>
<dbReference type="PANTHER" id="PTHR30035">
    <property type="entry name" value="LIPOPROTEIN VACJ-RELATED"/>
    <property type="match status" value="1"/>
</dbReference>
<organism evidence="2">
    <name type="scientific">marine metagenome</name>
    <dbReference type="NCBI Taxonomy" id="408172"/>
    <lineage>
        <taxon>unclassified sequences</taxon>
        <taxon>metagenomes</taxon>
        <taxon>ecological metagenomes</taxon>
    </lineage>
</organism>
<dbReference type="PANTHER" id="PTHR30035:SF3">
    <property type="entry name" value="INTERMEMBRANE PHOSPHOLIPID TRANSPORT SYSTEM LIPOPROTEIN MLAA"/>
    <property type="match status" value="1"/>
</dbReference>
<dbReference type="AlphaFoldDB" id="A0A383D6Y5"/>
<dbReference type="GO" id="GO:0016020">
    <property type="term" value="C:membrane"/>
    <property type="evidence" value="ECO:0007669"/>
    <property type="project" value="InterPro"/>
</dbReference>
<dbReference type="GO" id="GO:0120010">
    <property type="term" value="P:intermembrane phospholipid transfer"/>
    <property type="evidence" value="ECO:0007669"/>
    <property type="project" value="TreeGrafter"/>
</dbReference>
<name>A0A383D6Y5_9ZZZZ</name>
<reference evidence="2" key="1">
    <citation type="submission" date="2018-05" db="EMBL/GenBank/DDBJ databases">
        <authorList>
            <person name="Lanie J.A."/>
            <person name="Ng W.-L."/>
            <person name="Kazmierczak K.M."/>
            <person name="Andrzejewski T.M."/>
            <person name="Davidsen T.M."/>
            <person name="Wayne K.J."/>
            <person name="Tettelin H."/>
            <person name="Glass J.I."/>
            <person name="Rusch D."/>
            <person name="Podicherti R."/>
            <person name="Tsui H.-C.T."/>
            <person name="Winkler M.E."/>
        </authorList>
    </citation>
    <scope>NUCLEOTIDE SEQUENCE</scope>
</reference>
<feature type="non-terminal residue" evidence="2">
    <location>
        <position position="1"/>
    </location>
</feature>
<keyword evidence="1" id="KW-0732">Signal</keyword>
<evidence type="ECO:0000256" key="1">
    <source>
        <dbReference type="ARBA" id="ARBA00022729"/>
    </source>
</evidence>
<dbReference type="InterPro" id="IPR007428">
    <property type="entry name" value="MlaA"/>
</dbReference>
<dbReference type="Pfam" id="PF04333">
    <property type="entry name" value="MlaA"/>
    <property type="match status" value="1"/>
</dbReference>
<feature type="non-terminal residue" evidence="2">
    <location>
        <position position="221"/>
    </location>
</feature>